<evidence type="ECO:0008006" key="4">
    <source>
        <dbReference type="Google" id="ProtNLM"/>
    </source>
</evidence>
<accession>A0ABQ3ZY46</accession>
<gene>
    <name evidence="2" type="ORF">Ahu01nite_065410</name>
</gene>
<reference evidence="2 3" key="1">
    <citation type="submission" date="2021-01" db="EMBL/GenBank/DDBJ databases">
        <title>Whole genome shotgun sequence of Actinoplanes humidus NBRC 14915.</title>
        <authorList>
            <person name="Komaki H."/>
            <person name="Tamura T."/>
        </authorList>
    </citation>
    <scope>NUCLEOTIDE SEQUENCE [LARGE SCALE GENOMIC DNA]</scope>
    <source>
        <strain evidence="2 3">NBRC 14915</strain>
    </source>
</reference>
<feature type="region of interest" description="Disordered" evidence="1">
    <location>
        <begin position="573"/>
        <end position="601"/>
    </location>
</feature>
<evidence type="ECO:0000313" key="3">
    <source>
        <dbReference type="Proteomes" id="UP000603200"/>
    </source>
</evidence>
<dbReference type="InterPro" id="IPR025101">
    <property type="entry name" value="DUF4012"/>
</dbReference>
<dbReference type="RefSeq" id="WP_203840497.1">
    <property type="nucleotide sequence ID" value="NZ_BAAATV010000009.1"/>
</dbReference>
<dbReference type="Proteomes" id="UP000603200">
    <property type="component" value="Unassembled WGS sequence"/>
</dbReference>
<keyword evidence="3" id="KW-1185">Reference proteome</keyword>
<proteinExistence type="predicted"/>
<organism evidence="2 3">
    <name type="scientific">Winogradskya humida</name>
    <dbReference type="NCBI Taxonomy" id="113566"/>
    <lineage>
        <taxon>Bacteria</taxon>
        <taxon>Bacillati</taxon>
        <taxon>Actinomycetota</taxon>
        <taxon>Actinomycetes</taxon>
        <taxon>Micromonosporales</taxon>
        <taxon>Micromonosporaceae</taxon>
        <taxon>Winogradskya</taxon>
    </lineage>
</organism>
<sequence length="601" mass="62882">MTQGRRRRSGRRHVRRALAAALVVVVAGAGGTAWAGMRARSSQDHLQEAAVLVRQLRAQLQTGDPAATATLAALQSETRAARNDVHDPVWQAGTRFPVAGDDLAAVRTVADALDDFARDGLPPLVETAGSVRLDTLAPRNGRIDLEPIERAAPKLAAADAALRRARERVDTIAVDGLVGQVRTAVTGLRDDLRRASSLTAIAARSSALVPPMLGSAGPRTYLALFQNLAEVRATGGMPGAYVVITADEGRITITDQGSAAADLRTFAKPVLALTATDRALYTDKMATFPADINVSPDFPTAGRLAREMYRRRTGTTVDGVFATDPVALSYLLGAVGKVSVPGGKDLTAANVVSVLLSETYLSKSAPQEQDAYFAAAATAVFEAVVARPLKPAAMLNALTRATAERRLLVWSAHPAENELLAGSALAGVLPASDGTEPTVGVFLNDGSGAKLGYYLTQRAALKVTPRCRRDGRREMTLKVTLGSAVPESGLPEAVTGLALAGDPYTVRTNVSVYSSTGGSIVGMRLDGSAAAFGSGTDRRRSVGIVTVDLRPGQRRSLEVSLLTGIPAGGYGKTVTPRLQTTPGITPWDQSVDSADGCPQAR</sequence>
<dbReference type="InterPro" id="IPR006311">
    <property type="entry name" value="TAT_signal"/>
</dbReference>
<evidence type="ECO:0000256" key="1">
    <source>
        <dbReference type="SAM" id="MobiDB-lite"/>
    </source>
</evidence>
<comment type="caution">
    <text evidence="2">The sequence shown here is derived from an EMBL/GenBank/DDBJ whole genome shotgun (WGS) entry which is preliminary data.</text>
</comment>
<dbReference type="EMBL" id="BOMN01000091">
    <property type="protein sequence ID" value="GIE23439.1"/>
    <property type="molecule type" value="Genomic_DNA"/>
</dbReference>
<protein>
    <recommendedName>
        <fullName evidence="4">DUF4012 domain-containing protein</fullName>
    </recommendedName>
</protein>
<feature type="compositionally biased region" description="Polar residues" evidence="1">
    <location>
        <begin position="576"/>
        <end position="592"/>
    </location>
</feature>
<evidence type="ECO:0000313" key="2">
    <source>
        <dbReference type="EMBL" id="GIE23439.1"/>
    </source>
</evidence>
<dbReference type="PROSITE" id="PS51318">
    <property type="entry name" value="TAT"/>
    <property type="match status" value="1"/>
</dbReference>
<dbReference type="Pfam" id="PF13196">
    <property type="entry name" value="DUF4012"/>
    <property type="match status" value="1"/>
</dbReference>
<name>A0ABQ3ZY46_9ACTN</name>